<evidence type="ECO:0000313" key="2">
    <source>
        <dbReference type="EMBL" id="PWJ41085.1"/>
    </source>
</evidence>
<reference evidence="2 3" key="1">
    <citation type="submission" date="2018-03" db="EMBL/GenBank/DDBJ databases">
        <title>Genomic Encyclopedia of Archaeal and Bacterial Type Strains, Phase II (KMG-II): from individual species to whole genera.</title>
        <authorList>
            <person name="Goeker M."/>
        </authorList>
    </citation>
    <scope>NUCLEOTIDE SEQUENCE [LARGE SCALE GENOMIC DNA]</scope>
    <source>
        <strain evidence="2 3">DSM 28229</strain>
    </source>
</reference>
<comment type="caution">
    <text evidence="2">The sequence shown here is derived from an EMBL/GenBank/DDBJ whole genome shotgun (WGS) entry which is preliminary data.</text>
</comment>
<dbReference type="Proteomes" id="UP000245535">
    <property type="component" value="Unassembled WGS sequence"/>
</dbReference>
<dbReference type="InterPro" id="IPR015947">
    <property type="entry name" value="PUA-like_sf"/>
</dbReference>
<feature type="domain" description="DUF3850" evidence="1">
    <location>
        <begin position="11"/>
        <end position="84"/>
    </location>
</feature>
<dbReference type="EMBL" id="QGDO01000004">
    <property type="protein sequence ID" value="PWJ41085.1"/>
    <property type="molecule type" value="Genomic_DNA"/>
</dbReference>
<evidence type="ECO:0000313" key="3">
    <source>
        <dbReference type="Proteomes" id="UP000245535"/>
    </source>
</evidence>
<evidence type="ECO:0000259" key="1">
    <source>
        <dbReference type="Pfam" id="PF12961"/>
    </source>
</evidence>
<organism evidence="2 3">
    <name type="scientific">Sediminitomix flava</name>
    <dbReference type="NCBI Taxonomy" id="379075"/>
    <lineage>
        <taxon>Bacteria</taxon>
        <taxon>Pseudomonadati</taxon>
        <taxon>Bacteroidota</taxon>
        <taxon>Cytophagia</taxon>
        <taxon>Cytophagales</taxon>
        <taxon>Flammeovirgaceae</taxon>
        <taxon>Sediminitomix</taxon>
    </lineage>
</organism>
<keyword evidence="3" id="KW-1185">Reference proteome</keyword>
<sequence>MKKEVQKINSHTLKILPKYFDEVVKKRKACELRKNDRDFRVGDALHLREFNNGEFTGRECSRVITHILRDCEQYGLKRGFVILSMTPHLGRFKK</sequence>
<dbReference type="SUPFAM" id="SSF88697">
    <property type="entry name" value="PUA domain-like"/>
    <property type="match status" value="1"/>
</dbReference>
<dbReference type="InterPro" id="IPR039440">
    <property type="entry name" value="DUF3850"/>
</dbReference>
<accession>A0A315Z950</accession>
<protein>
    <submittedName>
        <fullName evidence="2">Uncharacterized protein DUF3850</fullName>
    </submittedName>
</protein>
<dbReference type="Pfam" id="PF12961">
    <property type="entry name" value="DUF3850"/>
    <property type="match status" value="1"/>
</dbReference>
<dbReference type="OrthoDB" id="1700487at2"/>
<dbReference type="AlphaFoldDB" id="A0A315Z950"/>
<gene>
    <name evidence="2" type="ORF">BC781_104360</name>
</gene>
<name>A0A315Z950_SEDFL</name>
<dbReference type="Gene3D" id="2.30.130.30">
    <property type="entry name" value="Hypothetical protein"/>
    <property type="match status" value="1"/>
</dbReference>
<dbReference type="RefSeq" id="WP_109620121.1">
    <property type="nucleotide sequence ID" value="NZ_QGDO01000004.1"/>
</dbReference>
<proteinExistence type="predicted"/>